<dbReference type="EMBL" id="AGNL01017426">
    <property type="protein sequence ID" value="EJK64292.1"/>
    <property type="molecule type" value="Genomic_DNA"/>
</dbReference>
<proteinExistence type="predicted"/>
<feature type="compositionally biased region" description="Low complexity" evidence="1">
    <location>
        <begin position="322"/>
        <end position="335"/>
    </location>
</feature>
<keyword evidence="3" id="KW-1185">Reference proteome</keyword>
<comment type="caution">
    <text evidence="2">The sequence shown here is derived from an EMBL/GenBank/DDBJ whole genome shotgun (WGS) entry which is preliminary data.</text>
</comment>
<accession>K0T1H8</accession>
<feature type="compositionally biased region" description="Basic and acidic residues" evidence="1">
    <location>
        <begin position="188"/>
        <end position="204"/>
    </location>
</feature>
<feature type="non-terminal residue" evidence="2">
    <location>
        <position position="392"/>
    </location>
</feature>
<feature type="region of interest" description="Disordered" evidence="1">
    <location>
        <begin position="146"/>
        <end position="236"/>
    </location>
</feature>
<feature type="compositionally biased region" description="Basic residues" evidence="1">
    <location>
        <begin position="293"/>
        <end position="303"/>
    </location>
</feature>
<feature type="region of interest" description="Disordered" evidence="1">
    <location>
        <begin position="1"/>
        <end position="35"/>
    </location>
</feature>
<feature type="compositionally biased region" description="Basic and acidic residues" evidence="1">
    <location>
        <begin position="343"/>
        <end position="359"/>
    </location>
</feature>
<feature type="compositionally biased region" description="Basic and acidic residues" evidence="1">
    <location>
        <begin position="383"/>
        <end position="392"/>
    </location>
</feature>
<evidence type="ECO:0000313" key="3">
    <source>
        <dbReference type="Proteomes" id="UP000266841"/>
    </source>
</evidence>
<protein>
    <submittedName>
        <fullName evidence="2">Uncharacterized protein</fullName>
    </submittedName>
</protein>
<gene>
    <name evidence="2" type="ORF">THAOC_14990</name>
</gene>
<dbReference type="Proteomes" id="UP000266841">
    <property type="component" value="Unassembled WGS sequence"/>
</dbReference>
<sequence>MRHPRQNSEQSPEVPDQWAMGYPCTQPPESAHRLQTQETLPARFSRTPHTNVVLLSGTVLGPVLHSQAFLHSRRGRAVPDGPFTVQTTDSSNLPPPEGVAALLPACQKSTTADQLLQYAGLDLGGHRQAVPARPLRRFVRRRAEEPLQRRAEAQLEGGSQGRRGRQGPVAKPFFARPSVRLRQYASRKNHDARAARHAAQEELVGRAADPGPDPPEERRRRRQGQGAPSLLPPGRMASIRTARGQAADLASSYCLPGVPARPGPAHAGAVPARQDSEGHGAVVGGRVEDRGTARRRRRGRARAARVEPHAGHAVALRGLGEGAQEAAPEAAGPAEPGEEGEEEGGRRDRPGREDREPVPRRGHAAVSPVEGGREGVGDEDGAEEGRPEEAGR</sequence>
<organism evidence="2 3">
    <name type="scientific">Thalassiosira oceanica</name>
    <name type="common">Marine diatom</name>
    <dbReference type="NCBI Taxonomy" id="159749"/>
    <lineage>
        <taxon>Eukaryota</taxon>
        <taxon>Sar</taxon>
        <taxon>Stramenopiles</taxon>
        <taxon>Ochrophyta</taxon>
        <taxon>Bacillariophyta</taxon>
        <taxon>Coscinodiscophyceae</taxon>
        <taxon>Thalassiosirophycidae</taxon>
        <taxon>Thalassiosirales</taxon>
        <taxon>Thalassiosiraceae</taxon>
        <taxon>Thalassiosira</taxon>
    </lineage>
</organism>
<feature type="region of interest" description="Disordered" evidence="1">
    <location>
        <begin position="261"/>
        <end position="392"/>
    </location>
</feature>
<name>K0T1H8_THAOC</name>
<reference evidence="2 3" key="1">
    <citation type="journal article" date="2012" name="Genome Biol.">
        <title>Genome and low-iron response of an oceanic diatom adapted to chronic iron limitation.</title>
        <authorList>
            <person name="Lommer M."/>
            <person name="Specht M."/>
            <person name="Roy A.S."/>
            <person name="Kraemer L."/>
            <person name="Andreson R."/>
            <person name="Gutowska M.A."/>
            <person name="Wolf J."/>
            <person name="Bergner S.V."/>
            <person name="Schilhabel M.B."/>
            <person name="Klostermeier U.C."/>
            <person name="Beiko R.G."/>
            <person name="Rosenstiel P."/>
            <person name="Hippler M."/>
            <person name="Laroche J."/>
        </authorList>
    </citation>
    <scope>NUCLEOTIDE SEQUENCE [LARGE SCALE GENOMIC DNA]</scope>
    <source>
        <strain evidence="2 3">CCMP1005</strain>
    </source>
</reference>
<dbReference type="AlphaFoldDB" id="K0T1H8"/>
<evidence type="ECO:0000313" key="2">
    <source>
        <dbReference type="EMBL" id="EJK64292.1"/>
    </source>
</evidence>
<evidence type="ECO:0000256" key="1">
    <source>
        <dbReference type="SAM" id="MobiDB-lite"/>
    </source>
</evidence>